<name>W6SKJ1_9CLOT</name>
<dbReference type="HOGENOM" id="CLU_3023915_0_0_9"/>
<organism evidence="1 2">
    <name type="scientific">Clostridium bornimense</name>
    <dbReference type="NCBI Taxonomy" id="1216932"/>
    <lineage>
        <taxon>Bacteria</taxon>
        <taxon>Bacillati</taxon>
        <taxon>Bacillota</taxon>
        <taxon>Clostridia</taxon>
        <taxon>Eubacteriales</taxon>
        <taxon>Clostridiaceae</taxon>
        <taxon>Clostridium</taxon>
    </lineage>
</organism>
<sequence length="55" mass="6573">MGRLNKGEEKHVHFMIDLEKYKEFETIVNNEGKTVSAALREYMYKIIKRKKINIS</sequence>
<dbReference type="Proteomes" id="UP000019426">
    <property type="component" value="Chromosome M2/40_rep2"/>
</dbReference>
<proteinExistence type="predicted"/>
<dbReference type="KEGG" id="clt:CM240_3273"/>
<evidence type="ECO:0000313" key="2">
    <source>
        <dbReference type="Proteomes" id="UP000019426"/>
    </source>
</evidence>
<reference evidence="1 2" key="1">
    <citation type="submission" date="2013-11" db="EMBL/GenBank/DDBJ databases">
        <title>Complete genome sequence of Clostridum sp. M2/40.</title>
        <authorList>
            <person name="Wibberg D."/>
            <person name="Puehler A."/>
            <person name="Schlueter A."/>
        </authorList>
    </citation>
    <scope>NUCLEOTIDE SEQUENCE [LARGE SCALE GENOMIC DNA]</scope>
    <source>
        <strain evidence="2">M2/40</strain>
    </source>
</reference>
<dbReference type="PATRIC" id="fig|1216932.3.peg.3247"/>
<dbReference type="STRING" id="1216932.CM240_3273"/>
<dbReference type="EMBL" id="HG917869">
    <property type="protein sequence ID" value="CDM70390.1"/>
    <property type="molecule type" value="Genomic_DNA"/>
</dbReference>
<protein>
    <submittedName>
        <fullName evidence="1">Uncharacterized protein</fullName>
    </submittedName>
</protein>
<gene>
    <name evidence="1" type="ORF">CM240_3273</name>
</gene>
<dbReference type="AlphaFoldDB" id="W6SKJ1"/>
<evidence type="ECO:0000313" key="1">
    <source>
        <dbReference type="EMBL" id="CDM70390.1"/>
    </source>
</evidence>
<dbReference type="RefSeq" id="WP_156930646.1">
    <property type="nucleotide sequence ID" value="NZ_HG917869.1"/>
</dbReference>
<accession>W6SKJ1</accession>
<keyword evidence="2" id="KW-1185">Reference proteome</keyword>